<protein>
    <submittedName>
        <fullName evidence="1">Uncharacterized protein</fullName>
    </submittedName>
</protein>
<gene>
    <name evidence="1" type="ORF">OWV82_006346</name>
</gene>
<evidence type="ECO:0000313" key="2">
    <source>
        <dbReference type="Proteomes" id="UP001164539"/>
    </source>
</evidence>
<accession>A0ACC1YGV4</accession>
<sequence>MAADELADKLSVEICKRLGVLPPLLPYSDCTIVRVPAELRNVNEKAYEPVVLAIGPYHRGKNHLMAMEEHKLHYLKLLLERRGENNVTRYLNTMRTLEERARKCYTQPIGLETDQFVEMMLLDSCFITELLRKYRRPELRDVNDPIFNLSWMTKKLARDLLLVENQIPFFVLQEFSGMTLMPGEEKLFRPMIYSFFRILIPGHYCGQYSDNSVQEIKHLLGFIHDSWLPSPSGMRSPEIVTESCDWDLIRCATELKEAGIKFMEVKGDSLFDIRFDNGTLQIPRLIIEDDTESFLRNLIVYEQFSRDDNLNYVVDYMNFMDCLINSPKDVELLCQHGIIHNWLGDDEVVANMFNRLGDFVMVSDHNYYSEIFCNVNKHCGRRWNKWMAHLRHKYFNNPWALISFLAALSLLLLTSAQTLFTVLAYFQ</sequence>
<reference evidence="1 2" key="1">
    <citation type="journal article" date="2023" name="Science">
        <title>Complex scaffold remodeling in plant triterpene biosynthesis.</title>
        <authorList>
            <person name="De La Pena R."/>
            <person name="Hodgson H."/>
            <person name="Liu J.C."/>
            <person name="Stephenson M.J."/>
            <person name="Martin A.C."/>
            <person name="Owen C."/>
            <person name="Harkess A."/>
            <person name="Leebens-Mack J."/>
            <person name="Jimenez L.E."/>
            <person name="Osbourn A."/>
            <person name="Sattely E.S."/>
        </authorList>
    </citation>
    <scope>NUCLEOTIDE SEQUENCE [LARGE SCALE GENOMIC DNA]</scope>
    <source>
        <strain evidence="2">cv. JPN11</strain>
        <tissue evidence="1">Leaf</tissue>
    </source>
</reference>
<organism evidence="1 2">
    <name type="scientific">Melia azedarach</name>
    <name type="common">Chinaberry tree</name>
    <dbReference type="NCBI Taxonomy" id="155640"/>
    <lineage>
        <taxon>Eukaryota</taxon>
        <taxon>Viridiplantae</taxon>
        <taxon>Streptophyta</taxon>
        <taxon>Embryophyta</taxon>
        <taxon>Tracheophyta</taxon>
        <taxon>Spermatophyta</taxon>
        <taxon>Magnoliopsida</taxon>
        <taxon>eudicotyledons</taxon>
        <taxon>Gunneridae</taxon>
        <taxon>Pentapetalae</taxon>
        <taxon>rosids</taxon>
        <taxon>malvids</taxon>
        <taxon>Sapindales</taxon>
        <taxon>Meliaceae</taxon>
        <taxon>Melia</taxon>
    </lineage>
</organism>
<keyword evidence="2" id="KW-1185">Reference proteome</keyword>
<dbReference type="Proteomes" id="UP001164539">
    <property type="component" value="Chromosome 3"/>
</dbReference>
<proteinExistence type="predicted"/>
<evidence type="ECO:0000313" key="1">
    <source>
        <dbReference type="EMBL" id="KAJ4722915.1"/>
    </source>
</evidence>
<comment type="caution">
    <text evidence="1">The sequence shown here is derived from an EMBL/GenBank/DDBJ whole genome shotgun (WGS) entry which is preliminary data.</text>
</comment>
<name>A0ACC1YGV4_MELAZ</name>
<dbReference type="EMBL" id="CM051396">
    <property type="protein sequence ID" value="KAJ4722915.1"/>
    <property type="molecule type" value="Genomic_DNA"/>
</dbReference>